<dbReference type="InParanoid" id="A0A024GW18"/>
<keyword evidence="2" id="KW-1185">Reference proteome</keyword>
<protein>
    <submittedName>
        <fullName evidence="1">Uncharacterized protein</fullName>
    </submittedName>
</protein>
<accession>A0A024GW18</accession>
<evidence type="ECO:0000313" key="1">
    <source>
        <dbReference type="EMBL" id="CCI50889.1"/>
    </source>
</evidence>
<proteinExistence type="predicted"/>
<reference evidence="1 2" key="1">
    <citation type="submission" date="2012-05" db="EMBL/GenBank/DDBJ databases">
        <title>Recombination and specialization in a pathogen metapopulation.</title>
        <authorList>
            <person name="Gardiner A."/>
            <person name="Kemen E."/>
            <person name="Schultz-Larsen T."/>
            <person name="MacLean D."/>
            <person name="Van Oosterhout C."/>
            <person name="Jones J.D.G."/>
        </authorList>
    </citation>
    <scope>NUCLEOTIDE SEQUENCE [LARGE SCALE GENOMIC DNA]</scope>
    <source>
        <strain evidence="1 2">Ac Nc2</strain>
    </source>
</reference>
<evidence type="ECO:0000313" key="2">
    <source>
        <dbReference type="Proteomes" id="UP000053237"/>
    </source>
</evidence>
<organism evidence="1 2">
    <name type="scientific">Albugo candida</name>
    <dbReference type="NCBI Taxonomy" id="65357"/>
    <lineage>
        <taxon>Eukaryota</taxon>
        <taxon>Sar</taxon>
        <taxon>Stramenopiles</taxon>
        <taxon>Oomycota</taxon>
        <taxon>Peronosporomycetes</taxon>
        <taxon>Albuginales</taxon>
        <taxon>Albuginaceae</taxon>
        <taxon>Albugo</taxon>
    </lineage>
</organism>
<dbReference type="AlphaFoldDB" id="A0A024GW18"/>
<gene>
    <name evidence="1" type="ORF">BN9_133650</name>
</gene>
<comment type="caution">
    <text evidence="1">The sequence shown here is derived from an EMBL/GenBank/DDBJ whole genome shotgun (WGS) entry which is preliminary data.</text>
</comment>
<dbReference type="Proteomes" id="UP000053237">
    <property type="component" value="Unassembled WGS sequence"/>
</dbReference>
<dbReference type="EMBL" id="CAIX01001734">
    <property type="protein sequence ID" value="CCI50889.1"/>
    <property type="molecule type" value="Genomic_DNA"/>
</dbReference>
<name>A0A024GW18_9STRA</name>
<sequence>MMASHPDNALTFFQVFQRAFKCKEGESEDSVYRHCCLNGFIICHCAFKIPVLSGFFQLVRLLNLVRLAQRFHATTSTPPTSDRYQTKSTLSTGLHLRVEEKVHYKGTSIFAFLVRQGIDEYVHLHY</sequence>